<evidence type="ECO:0000256" key="5">
    <source>
        <dbReference type="ARBA" id="ARBA00022692"/>
    </source>
</evidence>
<proteinExistence type="inferred from homology"/>
<comment type="caution">
    <text evidence="9">The sequence shown here is derived from an EMBL/GenBank/DDBJ whole genome shotgun (WGS) entry which is preliminary data.</text>
</comment>
<comment type="similarity">
    <text evidence="2">Belongs to the auxin efflux carrier (TC 2.A.69) family.</text>
</comment>
<evidence type="ECO:0008006" key="11">
    <source>
        <dbReference type="Google" id="ProtNLM"/>
    </source>
</evidence>
<feature type="transmembrane region" description="Helical" evidence="8">
    <location>
        <begin position="207"/>
        <end position="234"/>
    </location>
</feature>
<feature type="transmembrane region" description="Helical" evidence="8">
    <location>
        <begin position="177"/>
        <end position="195"/>
    </location>
</feature>
<evidence type="ECO:0000313" key="10">
    <source>
        <dbReference type="Proteomes" id="UP000278542"/>
    </source>
</evidence>
<accession>A0A495RHK0</accession>
<comment type="subcellular location">
    <subcellularLocation>
        <location evidence="1">Cell membrane</location>
        <topology evidence="1">Multi-pass membrane protein</topology>
    </subcellularLocation>
</comment>
<feature type="transmembrane region" description="Helical" evidence="8">
    <location>
        <begin position="72"/>
        <end position="95"/>
    </location>
</feature>
<dbReference type="InterPro" id="IPR038770">
    <property type="entry name" value="Na+/solute_symporter_sf"/>
</dbReference>
<dbReference type="InterPro" id="IPR004776">
    <property type="entry name" value="Mem_transp_PIN-like"/>
</dbReference>
<feature type="transmembrane region" description="Helical" evidence="8">
    <location>
        <begin position="41"/>
        <end position="60"/>
    </location>
</feature>
<reference evidence="9 10" key="1">
    <citation type="submission" date="2018-10" db="EMBL/GenBank/DDBJ databases">
        <title>Genomic Encyclopedia of Type Strains, Phase IV (KMG-IV): sequencing the most valuable type-strain genomes for metagenomic binning, comparative biology and taxonomic classification.</title>
        <authorList>
            <person name="Goeker M."/>
        </authorList>
    </citation>
    <scope>NUCLEOTIDE SEQUENCE [LARGE SCALE GENOMIC DNA]</scope>
    <source>
        <strain evidence="9 10">DSM 22228</strain>
    </source>
</reference>
<dbReference type="EMBL" id="RBWY01000001">
    <property type="protein sequence ID" value="RKS86901.1"/>
    <property type="molecule type" value="Genomic_DNA"/>
</dbReference>
<evidence type="ECO:0000256" key="7">
    <source>
        <dbReference type="ARBA" id="ARBA00023136"/>
    </source>
</evidence>
<dbReference type="Proteomes" id="UP000278542">
    <property type="component" value="Unassembled WGS sequence"/>
</dbReference>
<keyword evidence="6 8" id="KW-1133">Transmembrane helix</keyword>
<dbReference type="Pfam" id="PF03547">
    <property type="entry name" value="Mem_trans"/>
    <property type="match status" value="1"/>
</dbReference>
<feature type="transmembrane region" description="Helical" evidence="8">
    <location>
        <begin position="274"/>
        <end position="291"/>
    </location>
</feature>
<evidence type="ECO:0000256" key="2">
    <source>
        <dbReference type="ARBA" id="ARBA00010145"/>
    </source>
</evidence>
<dbReference type="PANTHER" id="PTHR36838:SF1">
    <property type="entry name" value="SLR1864 PROTEIN"/>
    <property type="match status" value="1"/>
</dbReference>
<organism evidence="9 10">
    <name type="scientific">Orbus hercynius</name>
    <dbReference type="NCBI Taxonomy" id="593135"/>
    <lineage>
        <taxon>Bacteria</taxon>
        <taxon>Pseudomonadati</taxon>
        <taxon>Pseudomonadota</taxon>
        <taxon>Gammaproteobacteria</taxon>
        <taxon>Orbales</taxon>
        <taxon>Orbaceae</taxon>
        <taxon>Orbus</taxon>
    </lineage>
</organism>
<evidence type="ECO:0000256" key="8">
    <source>
        <dbReference type="SAM" id="Phobius"/>
    </source>
</evidence>
<evidence type="ECO:0000256" key="6">
    <source>
        <dbReference type="ARBA" id="ARBA00022989"/>
    </source>
</evidence>
<keyword evidence="4" id="KW-1003">Cell membrane</keyword>
<keyword evidence="5 8" id="KW-0812">Transmembrane</keyword>
<sequence>MNLYWSAISQVISSCLPVFLLIFLGWFCVHKGIFNQDAKKLLSGLVSNFVFPALLFVQTSHAKPSEIFNGSWIVAFFCTMLCIWIICFLVNKYFLRSTLKESTMQSMLCCFPNMGGMGVPFLTLLLGASSTISVAIANFVVALTLIPITIFLLEFCDAKISGKNVSAKMVLDAVKNSIMKPMFLAVILGLIVSTTTKSDGTTWVPDFVMNAAAIMSGACNFISLIAVGVGVYGVKITFDKSLIINVVLKSFMTPIVALAVVHFFGISGMEAEELVFLLAMPTASTAVILAYNWNVQQKEASSIFLASTALSVIILPSLLLIMKFIIPGVI</sequence>
<evidence type="ECO:0000256" key="3">
    <source>
        <dbReference type="ARBA" id="ARBA00022448"/>
    </source>
</evidence>
<dbReference type="OrthoDB" id="109606at2"/>
<evidence type="ECO:0000256" key="4">
    <source>
        <dbReference type="ARBA" id="ARBA00022475"/>
    </source>
</evidence>
<dbReference type="GO" id="GO:0005886">
    <property type="term" value="C:plasma membrane"/>
    <property type="evidence" value="ECO:0007669"/>
    <property type="project" value="UniProtKB-SubCell"/>
</dbReference>
<name>A0A495RHK0_9GAMM</name>
<evidence type="ECO:0000313" key="9">
    <source>
        <dbReference type="EMBL" id="RKS86901.1"/>
    </source>
</evidence>
<feature type="transmembrane region" description="Helical" evidence="8">
    <location>
        <begin position="107"/>
        <end position="126"/>
    </location>
</feature>
<dbReference type="RefSeq" id="WP_121143827.1">
    <property type="nucleotide sequence ID" value="NZ_RBWY01000001.1"/>
</dbReference>
<feature type="transmembrane region" description="Helical" evidence="8">
    <location>
        <begin position="246"/>
        <end position="268"/>
    </location>
</feature>
<feature type="transmembrane region" description="Helical" evidence="8">
    <location>
        <begin position="303"/>
        <end position="326"/>
    </location>
</feature>
<keyword evidence="7 8" id="KW-0472">Membrane</keyword>
<keyword evidence="3" id="KW-0813">Transport</keyword>
<dbReference type="GO" id="GO:0055085">
    <property type="term" value="P:transmembrane transport"/>
    <property type="evidence" value="ECO:0007669"/>
    <property type="project" value="InterPro"/>
</dbReference>
<feature type="transmembrane region" description="Helical" evidence="8">
    <location>
        <begin position="6"/>
        <end position="29"/>
    </location>
</feature>
<feature type="transmembrane region" description="Helical" evidence="8">
    <location>
        <begin position="132"/>
        <end position="156"/>
    </location>
</feature>
<keyword evidence="10" id="KW-1185">Reference proteome</keyword>
<dbReference type="Gene3D" id="1.20.1530.20">
    <property type="match status" value="1"/>
</dbReference>
<dbReference type="PANTHER" id="PTHR36838">
    <property type="entry name" value="AUXIN EFFLUX CARRIER FAMILY PROTEIN"/>
    <property type="match status" value="1"/>
</dbReference>
<protein>
    <recommendedName>
        <fullName evidence="11">Permease</fullName>
    </recommendedName>
</protein>
<dbReference type="AlphaFoldDB" id="A0A495RHK0"/>
<gene>
    <name evidence="9" type="ORF">DES39_0107</name>
</gene>
<evidence type="ECO:0000256" key="1">
    <source>
        <dbReference type="ARBA" id="ARBA00004651"/>
    </source>
</evidence>